<reference evidence="5" key="1">
    <citation type="journal article" date="2023" name="Arch. Microbiol.">
        <title>Desulfoferula mesophilus gen. nov. sp. nov., a mesophilic sulfate-reducing bacterium isolated from a brackish lake sediment.</title>
        <authorList>
            <person name="Watanabe T."/>
            <person name="Yabe T."/>
            <person name="Tsuji J.M."/>
            <person name="Fukui M."/>
        </authorList>
    </citation>
    <scope>NUCLEOTIDE SEQUENCE [LARGE SCALE GENOMIC DNA]</scope>
    <source>
        <strain evidence="5">12FAK</strain>
    </source>
</reference>
<proteinExistence type="inferred from homology"/>
<evidence type="ECO:0000259" key="3">
    <source>
        <dbReference type="Pfam" id="PF07331"/>
    </source>
</evidence>
<evidence type="ECO:0000256" key="1">
    <source>
        <dbReference type="ARBA" id="ARBA00006987"/>
    </source>
</evidence>
<dbReference type="KEGG" id="dmp:FAK_40600"/>
<name>A0AAU9EPP9_9BACT</name>
<feature type="domain" description="DUF1468" evidence="3">
    <location>
        <begin position="356"/>
        <end position="431"/>
    </location>
</feature>
<dbReference type="Pfam" id="PF07331">
    <property type="entry name" value="TctB"/>
    <property type="match status" value="1"/>
</dbReference>
<keyword evidence="2" id="KW-1133">Transmembrane helix</keyword>
<protein>
    <recommendedName>
        <fullName evidence="3">DUF1468 domain-containing protein</fullName>
    </recommendedName>
</protein>
<dbReference type="Gene3D" id="3.40.190.150">
    <property type="entry name" value="Bordetella uptake gene, domain 1"/>
    <property type="match status" value="1"/>
</dbReference>
<feature type="transmembrane region" description="Helical" evidence="2">
    <location>
        <begin position="357"/>
        <end position="374"/>
    </location>
</feature>
<dbReference type="PANTHER" id="PTHR42928:SF5">
    <property type="entry name" value="BLR1237 PROTEIN"/>
    <property type="match status" value="1"/>
</dbReference>
<dbReference type="AlphaFoldDB" id="A0AAU9EPP9"/>
<accession>A0AAU9EPP9</accession>
<feature type="transmembrane region" description="Helical" evidence="2">
    <location>
        <begin position="40"/>
        <end position="59"/>
    </location>
</feature>
<dbReference type="InterPro" id="IPR009936">
    <property type="entry name" value="DUF1468"/>
</dbReference>
<dbReference type="InterPro" id="IPR005064">
    <property type="entry name" value="BUG"/>
</dbReference>
<feature type="transmembrane region" description="Helical" evidence="2">
    <location>
        <begin position="380"/>
        <end position="396"/>
    </location>
</feature>
<keyword evidence="5" id="KW-1185">Reference proteome</keyword>
<dbReference type="Gene3D" id="3.40.190.10">
    <property type="entry name" value="Periplasmic binding protein-like II"/>
    <property type="match status" value="1"/>
</dbReference>
<keyword evidence="2" id="KW-0812">Transmembrane</keyword>
<sequence>MRRINLEVLLLVLGVLAVALLTSLDVLGFRGSVAGAIGPGVYPLTALGLMLVTGLIIVYRACKPIKYSLFSPFGSSDLRGLAVARLAQVIGREMGDPVKVYSGVGQGSFSSMFQGSRAKPDGHNFVVLDGSCPTPSPFSNAAECLERFVPVMRLSDDPYLLLGPITADNEAVDLPGLLAAGPLGFSAQPEEVDFLCRALSHRAGVAVQSRVFASTPRVLRSLAQGEIAAAFCPLDELAAGDLTHRHYRLLAVGAPARLAELPEIPTLLELGLDLCLGHWTVLAYPKGASREQVRDLWSILSRPENQEAVSQGMRGHGIRPDLLGPEETAEFWRAQAQVAQEIGRDTGYWRADRQMVSLYKVVGVLALFSAFMLLAPVTGYLPASLAMVLLLSLILWPGPLKRALPLITLVSLGSCVAVYLVFTQAFMVVFP</sequence>
<dbReference type="EMBL" id="AP028679">
    <property type="protein sequence ID" value="BEQ16994.1"/>
    <property type="molecule type" value="Genomic_DNA"/>
</dbReference>
<evidence type="ECO:0000313" key="5">
    <source>
        <dbReference type="Proteomes" id="UP001366166"/>
    </source>
</evidence>
<evidence type="ECO:0000256" key="2">
    <source>
        <dbReference type="SAM" id="Phobius"/>
    </source>
</evidence>
<comment type="similarity">
    <text evidence="1">Belongs to the UPF0065 (bug) family.</text>
</comment>
<feature type="transmembrane region" description="Helical" evidence="2">
    <location>
        <begin position="403"/>
        <end position="430"/>
    </location>
</feature>
<gene>
    <name evidence="4" type="ORF">FAK_40600</name>
</gene>
<dbReference type="InterPro" id="IPR042100">
    <property type="entry name" value="Bug_dom1"/>
</dbReference>
<keyword evidence="2" id="KW-0472">Membrane</keyword>
<organism evidence="4 5">
    <name type="scientific">Desulfoferula mesophila</name>
    <dbReference type="NCBI Taxonomy" id="3058419"/>
    <lineage>
        <taxon>Bacteria</taxon>
        <taxon>Pseudomonadati</taxon>
        <taxon>Thermodesulfobacteriota</taxon>
        <taxon>Desulfarculia</taxon>
        <taxon>Desulfarculales</taxon>
        <taxon>Desulfarculaceae</taxon>
        <taxon>Desulfoferula</taxon>
    </lineage>
</organism>
<dbReference type="PANTHER" id="PTHR42928">
    <property type="entry name" value="TRICARBOXYLATE-BINDING PROTEIN"/>
    <property type="match status" value="1"/>
</dbReference>
<evidence type="ECO:0000313" key="4">
    <source>
        <dbReference type="EMBL" id="BEQ16994.1"/>
    </source>
</evidence>
<dbReference type="Proteomes" id="UP001366166">
    <property type="component" value="Chromosome"/>
</dbReference>